<dbReference type="NCBIfam" id="NF008744">
    <property type="entry name" value="PRK11776.1"/>
    <property type="match status" value="1"/>
</dbReference>
<dbReference type="Gene3D" id="3.40.50.300">
    <property type="entry name" value="P-loop containing nucleotide triphosphate hydrolases"/>
    <property type="match status" value="2"/>
</dbReference>
<evidence type="ECO:0000259" key="8">
    <source>
        <dbReference type="PROSITE" id="PS51192"/>
    </source>
</evidence>
<reference evidence="12" key="1">
    <citation type="journal article" date="2019" name="Int. J. Syst. Evol. Microbiol.">
        <title>The Global Catalogue of Microorganisms (GCM) 10K type strain sequencing project: providing services to taxonomists for standard genome sequencing and annotation.</title>
        <authorList>
            <consortium name="The Broad Institute Genomics Platform"/>
            <consortium name="The Broad Institute Genome Sequencing Center for Infectious Disease"/>
            <person name="Wu L."/>
            <person name="Ma J."/>
        </authorList>
    </citation>
    <scope>NUCLEOTIDE SEQUENCE [LARGE SCALE GENOMIC DNA]</scope>
    <source>
        <strain evidence="12">KCTC 52473</strain>
    </source>
</reference>
<dbReference type="InterPro" id="IPR050079">
    <property type="entry name" value="DEAD_box_RNA_helicase"/>
</dbReference>
<feature type="domain" description="DEAD-box RNA helicase Q" evidence="10">
    <location>
        <begin position="1"/>
        <end position="29"/>
    </location>
</feature>
<dbReference type="EMBL" id="JBHRSW010000018">
    <property type="protein sequence ID" value="MFC3122275.1"/>
    <property type="molecule type" value="Genomic_DNA"/>
</dbReference>
<dbReference type="PROSITE" id="PS51192">
    <property type="entry name" value="HELICASE_ATP_BIND_1"/>
    <property type="match status" value="1"/>
</dbReference>
<keyword evidence="12" id="KW-1185">Reference proteome</keyword>
<dbReference type="CDD" id="cd00268">
    <property type="entry name" value="DEADc"/>
    <property type="match status" value="1"/>
</dbReference>
<comment type="similarity">
    <text evidence="5 7">Belongs to the DEAD box helicase family.</text>
</comment>
<dbReference type="Pfam" id="PF03880">
    <property type="entry name" value="DbpA"/>
    <property type="match status" value="1"/>
</dbReference>
<evidence type="ECO:0000256" key="6">
    <source>
        <dbReference type="PROSITE-ProRule" id="PRU00552"/>
    </source>
</evidence>
<evidence type="ECO:0000256" key="2">
    <source>
        <dbReference type="ARBA" id="ARBA00022801"/>
    </source>
</evidence>
<dbReference type="InterPro" id="IPR001650">
    <property type="entry name" value="Helicase_C-like"/>
</dbReference>
<dbReference type="PANTHER" id="PTHR47959:SF1">
    <property type="entry name" value="ATP-DEPENDENT RNA HELICASE DBPA"/>
    <property type="match status" value="1"/>
</dbReference>
<proteinExistence type="inferred from homology"/>
<dbReference type="InterPro" id="IPR014001">
    <property type="entry name" value="Helicase_ATP-bd"/>
</dbReference>
<dbReference type="InterPro" id="IPR014014">
    <property type="entry name" value="RNA_helicase_DEAD_Q_motif"/>
</dbReference>
<evidence type="ECO:0000313" key="11">
    <source>
        <dbReference type="EMBL" id="MFC3122275.1"/>
    </source>
</evidence>
<sequence length="461" mass="50149">MQFSQLALSDVLLQAISSLGFHEATATQASALPTVLAGKDVAVEAKTGSGKTLAFGLGILQKQVSKVRANNPSALVLCPTRELAEQVAEQIRLLAKFIPNYKVLSLFGGVAMGPQLSSLKHPPDTVVGTPGRIIDIIGKKALSLSAIHTLVLDEADRMLDMGFAEQMDHLLALLNKNAEKPQTLLFSATFGGRIQSLSAQYQNKAKIIKVEDESENPRIVQYAWQLLPGKRDYAVAALLTEQQPKSAIVFCNKKVDVKNLADSLRQMGFSIVELHGDLEQEQRNQAIRAFSSDCANVLVASDVAARGLDIPSVDLVINADISPDVDTHTHRIGRTGRAGNKGLAMTLIEVHQLAHLEKIAAFLEQTIPVKNMQALRFHANRIVPAKYEAIEINAGKKAKINKGDILGALTKQAEISGDDIGKIQVAAQRSFIAIKSRSVKRAMSLFREHKVKGKRVRARKF</sequence>
<dbReference type="PROSITE" id="PS51195">
    <property type="entry name" value="Q_MOTIF"/>
    <property type="match status" value="1"/>
</dbReference>
<keyword evidence="2 7" id="KW-0378">Hydrolase</keyword>
<dbReference type="Pfam" id="PF00270">
    <property type="entry name" value="DEAD"/>
    <property type="match status" value="1"/>
</dbReference>
<dbReference type="InterPro" id="IPR027417">
    <property type="entry name" value="P-loop_NTPase"/>
</dbReference>
<accession>A0ABV7FU98</accession>
<evidence type="ECO:0000256" key="4">
    <source>
        <dbReference type="ARBA" id="ARBA00022840"/>
    </source>
</evidence>
<dbReference type="InterPro" id="IPR012677">
    <property type="entry name" value="Nucleotide-bd_a/b_plait_sf"/>
</dbReference>
<evidence type="ECO:0000259" key="9">
    <source>
        <dbReference type="PROSITE" id="PS51194"/>
    </source>
</evidence>
<dbReference type="CDD" id="cd18787">
    <property type="entry name" value="SF2_C_DEAD"/>
    <property type="match status" value="1"/>
</dbReference>
<feature type="domain" description="Helicase ATP-binding" evidence="8">
    <location>
        <begin position="32"/>
        <end position="208"/>
    </location>
</feature>
<dbReference type="PROSITE" id="PS51194">
    <property type="entry name" value="HELICASE_CTER"/>
    <property type="match status" value="1"/>
</dbReference>
<dbReference type="InterPro" id="IPR000629">
    <property type="entry name" value="RNA-helicase_DEAD-box_CS"/>
</dbReference>
<feature type="domain" description="Helicase C-terminal" evidence="9">
    <location>
        <begin position="234"/>
        <end position="383"/>
    </location>
</feature>
<evidence type="ECO:0000256" key="3">
    <source>
        <dbReference type="ARBA" id="ARBA00022806"/>
    </source>
</evidence>
<dbReference type="RefSeq" id="WP_376920406.1">
    <property type="nucleotide sequence ID" value="NZ_JBHRSW010000018.1"/>
</dbReference>
<dbReference type="InterPro" id="IPR011545">
    <property type="entry name" value="DEAD/DEAH_box_helicase_dom"/>
</dbReference>
<organism evidence="11 12">
    <name type="scientific">Agaribacter flavus</name>
    <dbReference type="NCBI Taxonomy" id="1902781"/>
    <lineage>
        <taxon>Bacteria</taxon>
        <taxon>Pseudomonadati</taxon>
        <taxon>Pseudomonadota</taxon>
        <taxon>Gammaproteobacteria</taxon>
        <taxon>Alteromonadales</taxon>
        <taxon>Alteromonadaceae</taxon>
        <taxon>Agaribacter</taxon>
    </lineage>
</organism>
<evidence type="ECO:0000256" key="7">
    <source>
        <dbReference type="RuleBase" id="RU000492"/>
    </source>
</evidence>
<protein>
    <submittedName>
        <fullName evidence="11">ATP-dependent RNA helicase DbpA</fullName>
        <ecNumber evidence="11">3.6.4.13</ecNumber>
    </submittedName>
</protein>
<comment type="caution">
    <text evidence="11">The sequence shown here is derived from an EMBL/GenBank/DDBJ whole genome shotgun (WGS) entry which is preliminary data.</text>
</comment>
<dbReference type="SMART" id="SM00490">
    <property type="entry name" value="HELICc"/>
    <property type="match status" value="1"/>
</dbReference>
<dbReference type="PANTHER" id="PTHR47959">
    <property type="entry name" value="ATP-DEPENDENT RNA HELICASE RHLE-RELATED"/>
    <property type="match status" value="1"/>
</dbReference>
<dbReference type="InterPro" id="IPR044742">
    <property type="entry name" value="DEAD/DEAH_RhlB"/>
</dbReference>
<keyword evidence="1 7" id="KW-0547">Nucleotide-binding</keyword>
<dbReference type="PROSITE" id="PS00039">
    <property type="entry name" value="DEAD_ATP_HELICASE"/>
    <property type="match status" value="1"/>
</dbReference>
<dbReference type="EC" id="3.6.4.13" evidence="11"/>
<dbReference type="Pfam" id="PF00271">
    <property type="entry name" value="Helicase_C"/>
    <property type="match status" value="1"/>
</dbReference>
<dbReference type="SUPFAM" id="SSF52540">
    <property type="entry name" value="P-loop containing nucleoside triphosphate hydrolases"/>
    <property type="match status" value="1"/>
</dbReference>
<evidence type="ECO:0000256" key="1">
    <source>
        <dbReference type="ARBA" id="ARBA00022741"/>
    </source>
</evidence>
<keyword evidence="4 7" id="KW-0067">ATP-binding</keyword>
<dbReference type="GO" id="GO:0016787">
    <property type="term" value="F:hydrolase activity"/>
    <property type="evidence" value="ECO:0007669"/>
    <property type="project" value="UniProtKB-KW"/>
</dbReference>
<dbReference type="GO" id="GO:0003724">
    <property type="term" value="F:RNA helicase activity"/>
    <property type="evidence" value="ECO:0007669"/>
    <property type="project" value="UniProtKB-EC"/>
</dbReference>
<evidence type="ECO:0000259" key="10">
    <source>
        <dbReference type="PROSITE" id="PS51195"/>
    </source>
</evidence>
<evidence type="ECO:0000313" key="12">
    <source>
        <dbReference type="Proteomes" id="UP001595478"/>
    </source>
</evidence>
<keyword evidence="3 7" id="KW-0347">Helicase</keyword>
<gene>
    <name evidence="11" type="primary">dbpA</name>
    <name evidence="11" type="ORF">ACFOHL_11650</name>
</gene>
<feature type="short sequence motif" description="Q motif" evidence="6">
    <location>
        <begin position="1"/>
        <end position="29"/>
    </location>
</feature>
<dbReference type="InterPro" id="IPR005580">
    <property type="entry name" value="DbpA/CsdA_RNA-bd_dom"/>
</dbReference>
<evidence type="ECO:0000256" key="5">
    <source>
        <dbReference type="ARBA" id="ARBA00038437"/>
    </source>
</evidence>
<name>A0ABV7FU98_9ALTE</name>
<dbReference type="Gene3D" id="3.30.70.330">
    <property type="match status" value="1"/>
</dbReference>
<dbReference type="SMART" id="SM00487">
    <property type="entry name" value="DEXDc"/>
    <property type="match status" value="1"/>
</dbReference>
<dbReference type="Proteomes" id="UP001595478">
    <property type="component" value="Unassembled WGS sequence"/>
</dbReference>